<sequence length="65" mass="7902">APKPPCSLKEDYGIGRAYYERWYFNTTTANCTRFIWGGNHKEWQQFRNLGKVSRNLQWYVYISQY</sequence>
<reference evidence="1" key="2">
    <citation type="submission" date="2020-05" db="UniProtKB">
        <authorList>
            <consortium name="EnsemblMetazoa"/>
        </authorList>
    </citation>
    <scope>IDENTIFICATION</scope>
    <source>
        <strain evidence="1">wikel</strain>
    </source>
</reference>
<protein>
    <submittedName>
        <fullName evidence="1">Uncharacterized protein</fullName>
    </submittedName>
</protein>
<dbReference type="EnsemblMetazoa" id="ISCW003828-RA">
    <property type="protein sequence ID" value="ISCW003828-PA"/>
    <property type="gene ID" value="ISCW003828"/>
</dbReference>
<name>A0A1S4KTC5_IXOSC</name>
<dbReference type="EMBL" id="ABJB010551257">
    <property type="status" value="NOT_ANNOTATED_CDS"/>
    <property type="molecule type" value="Genomic_DNA"/>
</dbReference>
<reference evidence="2" key="1">
    <citation type="submission" date="2008-03" db="EMBL/GenBank/DDBJ databases">
        <title>Annotation of Ixodes scapularis.</title>
        <authorList>
            <consortium name="Ixodes scapularis Genome Project Consortium"/>
            <person name="Caler E."/>
            <person name="Hannick L.I."/>
            <person name="Bidwell S."/>
            <person name="Joardar V."/>
            <person name="Thiagarajan M."/>
            <person name="Amedeo P."/>
            <person name="Galinsky K.J."/>
            <person name="Schobel S."/>
            <person name="Inman J."/>
            <person name="Hostetler J."/>
            <person name="Miller J."/>
            <person name="Hammond M."/>
            <person name="Megy K."/>
            <person name="Lawson D."/>
            <person name="Kodira C."/>
            <person name="Sutton G."/>
            <person name="Meyer J."/>
            <person name="Hill C.A."/>
            <person name="Birren B."/>
            <person name="Nene V."/>
            <person name="Collins F."/>
            <person name="Alarcon-Chaidez F."/>
            <person name="Wikel S."/>
            <person name="Strausberg R."/>
        </authorList>
    </citation>
    <scope>NUCLEOTIDE SEQUENCE [LARGE SCALE GENOMIC DNA]</scope>
    <source>
        <strain evidence="2">Wikel</strain>
    </source>
</reference>
<dbReference type="SMART" id="SM00131">
    <property type="entry name" value="KU"/>
    <property type="match status" value="1"/>
</dbReference>
<dbReference type="InterPro" id="IPR036880">
    <property type="entry name" value="Kunitz_BPTI_sf"/>
</dbReference>
<dbReference type="InterPro" id="IPR002223">
    <property type="entry name" value="Kunitz_BPTI"/>
</dbReference>
<dbReference type="InParanoid" id="A0A1S4KTC5"/>
<dbReference type="AlphaFoldDB" id="A0A1S4KTC5"/>
<evidence type="ECO:0000313" key="1">
    <source>
        <dbReference type="EnsemblMetazoa" id="ISCW003828-PA"/>
    </source>
</evidence>
<dbReference type="Pfam" id="PF00014">
    <property type="entry name" value="Kunitz_BPTI"/>
    <property type="match status" value="1"/>
</dbReference>
<dbReference type="GO" id="GO:0004867">
    <property type="term" value="F:serine-type endopeptidase inhibitor activity"/>
    <property type="evidence" value="ECO:0007669"/>
    <property type="project" value="InterPro"/>
</dbReference>
<evidence type="ECO:0000313" key="2">
    <source>
        <dbReference type="Proteomes" id="UP000001555"/>
    </source>
</evidence>
<dbReference type="Gene3D" id="4.10.410.10">
    <property type="entry name" value="Pancreatic trypsin inhibitor Kunitz domain"/>
    <property type="match status" value="1"/>
</dbReference>
<proteinExistence type="predicted"/>
<keyword evidence="2" id="KW-1185">Reference proteome</keyword>
<accession>A0A1S4KTC5</accession>
<dbReference type="SUPFAM" id="SSF57362">
    <property type="entry name" value="BPTI-like"/>
    <property type="match status" value="1"/>
</dbReference>
<organism evidence="1 2">
    <name type="scientific">Ixodes scapularis</name>
    <name type="common">Black-legged tick</name>
    <name type="synonym">Deer tick</name>
    <dbReference type="NCBI Taxonomy" id="6945"/>
    <lineage>
        <taxon>Eukaryota</taxon>
        <taxon>Metazoa</taxon>
        <taxon>Ecdysozoa</taxon>
        <taxon>Arthropoda</taxon>
        <taxon>Chelicerata</taxon>
        <taxon>Arachnida</taxon>
        <taxon>Acari</taxon>
        <taxon>Parasitiformes</taxon>
        <taxon>Ixodida</taxon>
        <taxon>Ixodoidea</taxon>
        <taxon>Ixodidae</taxon>
        <taxon>Ixodinae</taxon>
        <taxon>Ixodes</taxon>
    </lineage>
</organism>
<dbReference type="VEuPathDB" id="VectorBase:ISCW003828"/>
<dbReference type="Proteomes" id="UP000001555">
    <property type="component" value="Unassembled WGS sequence"/>
</dbReference>